<feature type="compositionally biased region" description="Basic and acidic residues" evidence="1">
    <location>
        <begin position="83"/>
        <end position="94"/>
    </location>
</feature>
<feature type="compositionally biased region" description="Basic and acidic residues" evidence="1">
    <location>
        <begin position="64"/>
        <end position="77"/>
    </location>
</feature>
<comment type="caution">
    <text evidence="2">The sequence shown here is derived from an EMBL/GenBank/DDBJ whole genome shotgun (WGS) entry which is preliminary data.</text>
</comment>
<accession>A0AAV7QL76</accession>
<feature type="compositionally biased region" description="Basic and acidic residues" evidence="1">
    <location>
        <begin position="38"/>
        <end position="57"/>
    </location>
</feature>
<feature type="region of interest" description="Disordered" evidence="1">
    <location>
        <begin position="1"/>
        <end position="117"/>
    </location>
</feature>
<organism evidence="2 3">
    <name type="scientific">Pleurodeles waltl</name>
    <name type="common">Iberian ribbed newt</name>
    <dbReference type="NCBI Taxonomy" id="8319"/>
    <lineage>
        <taxon>Eukaryota</taxon>
        <taxon>Metazoa</taxon>
        <taxon>Chordata</taxon>
        <taxon>Craniata</taxon>
        <taxon>Vertebrata</taxon>
        <taxon>Euteleostomi</taxon>
        <taxon>Amphibia</taxon>
        <taxon>Batrachia</taxon>
        <taxon>Caudata</taxon>
        <taxon>Salamandroidea</taxon>
        <taxon>Salamandridae</taxon>
        <taxon>Pleurodelinae</taxon>
        <taxon>Pleurodeles</taxon>
    </lineage>
</organism>
<gene>
    <name evidence="2" type="ORF">NDU88_007240</name>
</gene>
<evidence type="ECO:0000313" key="2">
    <source>
        <dbReference type="EMBL" id="KAJ1140903.1"/>
    </source>
</evidence>
<dbReference type="AlphaFoldDB" id="A0AAV7QL76"/>
<name>A0AAV7QL76_PLEWA</name>
<protein>
    <submittedName>
        <fullName evidence="2">Uncharacterized protein</fullName>
    </submittedName>
</protein>
<reference evidence="2" key="1">
    <citation type="journal article" date="2022" name="bioRxiv">
        <title>Sequencing and chromosome-scale assembly of the giantPleurodeles waltlgenome.</title>
        <authorList>
            <person name="Brown T."/>
            <person name="Elewa A."/>
            <person name="Iarovenko S."/>
            <person name="Subramanian E."/>
            <person name="Araus A.J."/>
            <person name="Petzold A."/>
            <person name="Susuki M."/>
            <person name="Suzuki K.-i.T."/>
            <person name="Hayashi T."/>
            <person name="Toyoda A."/>
            <person name="Oliveira C."/>
            <person name="Osipova E."/>
            <person name="Leigh N.D."/>
            <person name="Simon A."/>
            <person name="Yun M.H."/>
        </authorList>
    </citation>
    <scope>NUCLEOTIDE SEQUENCE</scope>
    <source>
        <strain evidence="2">20211129_DDA</strain>
        <tissue evidence="2">Liver</tissue>
    </source>
</reference>
<evidence type="ECO:0000313" key="3">
    <source>
        <dbReference type="Proteomes" id="UP001066276"/>
    </source>
</evidence>
<proteinExistence type="predicted"/>
<feature type="compositionally biased region" description="Low complexity" evidence="1">
    <location>
        <begin position="27"/>
        <end position="37"/>
    </location>
</feature>
<dbReference type="Proteomes" id="UP001066276">
    <property type="component" value="Chromosome 6"/>
</dbReference>
<sequence length="117" mass="13254">MGNFRVTAGGKGTLRADLRSQEEEAEQNTTTRENNTTTREKNVTMREKTATAERTTEKNATSGAEKEAVKDQRTLREHRGHRDHQCQPERREDQEAVPQNPGHTLGRAWPQLVCGQD</sequence>
<evidence type="ECO:0000256" key="1">
    <source>
        <dbReference type="SAM" id="MobiDB-lite"/>
    </source>
</evidence>
<dbReference type="EMBL" id="JANPWB010000010">
    <property type="protein sequence ID" value="KAJ1140903.1"/>
    <property type="molecule type" value="Genomic_DNA"/>
</dbReference>
<keyword evidence="3" id="KW-1185">Reference proteome</keyword>